<protein>
    <submittedName>
        <fullName evidence="2">Uncharacterized protein</fullName>
    </submittedName>
</protein>
<dbReference type="RefSeq" id="WP_006441813.1">
    <property type="nucleotide sequence ID" value="NZ_CP036524.1"/>
</dbReference>
<keyword evidence="1" id="KW-0812">Transmembrane</keyword>
<reference evidence="2" key="1">
    <citation type="submission" date="2009-02" db="EMBL/GenBank/DDBJ databases">
        <authorList>
            <person name="Fulton L."/>
            <person name="Clifton S."/>
            <person name="Fulton B."/>
            <person name="Xu J."/>
            <person name="Minx P."/>
            <person name="Pepin K.H."/>
            <person name="Johnson M."/>
            <person name="Bhonagiri V."/>
            <person name="Nash W.E."/>
            <person name="Mardis E.R."/>
            <person name="Wilson R.K."/>
        </authorList>
    </citation>
    <scope>NUCLEOTIDE SEQUENCE [LARGE SCALE GENOMIC DNA]</scope>
    <source>
        <strain evidence="2">DSM 15053</strain>
    </source>
</reference>
<sequence length="153" mass="17225">MIIAKNDEAKRSKIWTVVTLVSSVLIVLIAVFLLTKLFTTNPLEGTWEDEDGNFVLTVKGNNSLTVNVPDLAEDYSADIKMDYVLDKDEKTVTIKMNDSEVEKAVKRSDGILTEETLENALSSVTTTFDYSVDRDTLTLTEREYGEQMVFTKK</sequence>
<dbReference type="AlphaFoldDB" id="C0BXE4"/>
<reference evidence="2" key="2">
    <citation type="submission" date="2013-06" db="EMBL/GenBank/DDBJ databases">
        <title>Draft genome sequence of Clostridium hylemonae (DSM 15053).</title>
        <authorList>
            <person name="Sudarsanam P."/>
            <person name="Ley R."/>
            <person name="Guruge J."/>
            <person name="Turnbaugh P.J."/>
            <person name="Mahowald M."/>
            <person name="Liep D."/>
            <person name="Gordon J."/>
        </authorList>
    </citation>
    <scope>NUCLEOTIDE SEQUENCE</scope>
    <source>
        <strain evidence="2">DSM 15053</strain>
    </source>
</reference>
<dbReference type="eggNOG" id="ENOG50325SE">
    <property type="taxonomic scope" value="Bacteria"/>
</dbReference>
<organism evidence="2 3">
    <name type="scientific">[Clostridium] hylemonae DSM 15053</name>
    <dbReference type="NCBI Taxonomy" id="553973"/>
    <lineage>
        <taxon>Bacteria</taxon>
        <taxon>Bacillati</taxon>
        <taxon>Bacillota</taxon>
        <taxon>Clostridia</taxon>
        <taxon>Lachnospirales</taxon>
        <taxon>Lachnospiraceae</taxon>
    </lineage>
</organism>
<feature type="transmembrane region" description="Helical" evidence="1">
    <location>
        <begin position="12"/>
        <end position="34"/>
    </location>
</feature>
<dbReference type="EMBL" id="ABYI02000012">
    <property type="protein sequence ID" value="EEG75251.1"/>
    <property type="molecule type" value="Genomic_DNA"/>
</dbReference>
<name>C0BXE4_9FIRM</name>
<keyword evidence="1" id="KW-1133">Transmembrane helix</keyword>
<dbReference type="Proteomes" id="UP000004893">
    <property type="component" value="Unassembled WGS sequence"/>
</dbReference>
<gene>
    <name evidence="2" type="ORF">CLOHYLEM_04481</name>
</gene>
<evidence type="ECO:0000313" key="3">
    <source>
        <dbReference type="Proteomes" id="UP000004893"/>
    </source>
</evidence>
<accession>C0BXE4</accession>
<dbReference type="HOGENOM" id="CLU_1730058_0_0_9"/>
<dbReference type="STRING" id="553973.CLOHYLEM_04481"/>
<comment type="caution">
    <text evidence="2">The sequence shown here is derived from an EMBL/GenBank/DDBJ whole genome shotgun (WGS) entry which is preliminary data.</text>
</comment>
<proteinExistence type="predicted"/>
<dbReference type="OrthoDB" id="1933061at2"/>
<keyword evidence="1" id="KW-0472">Membrane</keyword>
<evidence type="ECO:0000256" key="1">
    <source>
        <dbReference type="SAM" id="Phobius"/>
    </source>
</evidence>
<keyword evidence="3" id="KW-1185">Reference proteome</keyword>
<evidence type="ECO:0000313" key="2">
    <source>
        <dbReference type="EMBL" id="EEG75251.1"/>
    </source>
</evidence>